<evidence type="ECO:0000313" key="3">
    <source>
        <dbReference type="EMBL" id="SFN19744.1"/>
    </source>
</evidence>
<keyword evidence="1 3" id="KW-0238">DNA-binding</keyword>
<dbReference type="Pfam" id="PF01381">
    <property type="entry name" value="HTH_3"/>
    <property type="match status" value="1"/>
</dbReference>
<dbReference type="Proteomes" id="UP000199036">
    <property type="component" value="Unassembled WGS sequence"/>
</dbReference>
<dbReference type="Gene3D" id="1.10.260.40">
    <property type="entry name" value="lambda repressor-like DNA-binding domains"/>
    <property type="match status" value="1"/>
</dbReference>
<dbReference type="RefSeq" id="WP_091518263.1">
    <property type="nucleotide sequence ID" value="NZ_FOVI01000002.1"/>
</dbReference>
<name>A0A1I4X166_9FLAO</name>
<gene>
    <name evidence="3" type="ORF">SAMN05421741_10265</name>
</gene>
<accession>A0A1I4X166</accession>
<keyword evidence="4" id="KW-1185">Reference proteome</keyword>
<evidence type="ECO:0000259" key="2">
    <source>
        <dbReference type="PROSITE" id="PS50943"/>
    </source>
</evidence>
<reference evidence="4" key="1">
    <citation type="submission" date="2016-10" db="EMBL/GenBank/DDBJ databases">
        <authorList>
            <person name="Varghese N."/>
            <person name="Submissions S."/>
        </authorList>
    </citation>
    <scope>NUCLEOTIDE SEQUENCE [LARGE SCALE GENOMIC DNA]</scope>
    <source>
        <strain evidence="4">DS-12</strain>
    </source>
</reference>
<dbReference type="SMART" id="SM00530">
    <property type="entry name" value="HTH_XRE"/>
    <property type="match status" value="1"/>
</dbReference>
<dbReference type="CDD" id="cd00093">
    <property type="entry name" value="HTH_XRE"/>
    <property type="match status" value="1"/>
</dbReference>
<feature type="domain" description="HTH cro/C1-type" evidence="2">
    <location>
        <begin position="8"/>
        <end position="62"/>
    </location>
</feature>
<evidence type="ECO:0000313" key="4">
    <source>
        <dbReference type="Proteomes" id="UP000199036"/>
    </source>
</evidence>
<dbReference type="OrthoDB" id="798409at2"/>
<dbReference type="PROSITE" id="PS50943">
    <property type="entry name" value="HTH_CROC1"/>
    <property type="match status" value="1"/>
</dbReference>
<dbReference type="PANTHER" id="PTHR46558:SF11">
    <property type="entry name" value="HTH-TYPE TRANSCRIPTIONAL REGULATOR XRE"/>
    <property type="match status" value="1"/>
</dbReference>
<dbReference type="STRING" id="913024.SAMN05421741_10265"/>
<protein>
    <submittedName>
        <fullName evidence="3">DNA-binding transcriptional regulator, XRE-family HTH domain</fullName>
    </submittedName>
</protein>
<organism evidence="3 4">
    <name type="scientific">Paenimyroides ummariense</name>
    <dbReference type="NCBI Taxonomy" id="913024"/>
    <lineage>
        <taxon>Bacteria</taxon>
        <taxon>Pseudomonadati</taxon>
        <taxon>Bacteroidota</taxon>
        <taxon>Flavobacteriia</taxon>
        <taxon>Flavobacteriales</taxon>
        <taxon>Flavobacteriaceae</taxon>
        <taxon>Paenimyroides</taxon>
    </lineage>
</organism>
<dbReference type="InterPro" id="IPR001387">
    <property type="entry name" value="Cro/C1-type_HTH"/>
</dbReference>
<dbReference type="SUPFAM" id="SSF47413">
    <property type="entry name" value="lambda repressor-like DNA-binding domains"/>
    <property type="match status" value="1"/>
</dbReference>
<sequence>MLEIKTKLKSIRKEKNYTQGFVAEKLGISLRAYTKIENGETQLTIDRLGEIIEILNVHPNEIFSSDVYDDARVTKKIERIPTANDSISLIQHYEETISILKEHIETLKELIHKK</sequence>
<dbReference type="InterPro" id="IPR010982">
    <property type="entry name" value="Lambda_DNA-bd_dom_sf"/>
</dbReference>
<dbReference type="AlphaFoldDB" id="A0A1I4X166"/>
<proteinExistence type="predicted"/>
<dbReference type="GO" id="GO:0003677">
    <property type="term" value="F:DNA binding"/>
    <property type="evidence" value="ECO:0007669"/>
    <property type="project" value="UniProtKB-KW"/>
</dbReference>
<evidence type="ECO:0000256" key="1">
    <source>
        <dbReference type="ARBA" id="ARBA00023125"/>
    </source>
</evidence>
<dbReference type="PANTHER" id="PTHR46558">
    <property type="entry name" value="TRACRIPTIONAL REGULATORY PROTEIN-RELATED-RELATED"/>
    <property type="match status" value="1"/>
</dbReference>
<dbReference type="EMBL" id="FOVI01000002">
    <property type="protein sequence ID" value="SFN19744.1"/>
    <property type="molecule type" value="Genomic_DNA"/>
</dbReference>